<accession>I7K3D3</accession>
<sequence>MRTKWRILVETLGDGSQRFVPQYRGFLWLWYDGEKHSLYDSYRAEYDTYECAIDHIKQYRAIVARNYVAESKTTGVV</sequence>
<dbReference type="Proteomes" id="UP000002905">
    <property type="component" value="Segment"/>
</dbReference>
<dbReference type="EMBL" id="HE956710">
    <property type="protein sequence ID" value="CCI88841.2"/>
    <property type="molecule type" value="Genomic_DNA"/>
</dbReference>
<name>I7K3D3_9CAUD</name>
<dbReference type="GeneID" id="36265073"/>
<evidence type="ECO:0000313" key="1">
    <source>
        <dbReference type="EMBL" id="CCI88841.2"/>
    </source>
</evidence>
<organism evidence="1 2">
    <name type="scientific">Yersinia phage phi80-18</name>
    <dbReference type="NCBI Taxonomy" id="1206559"/>
    <lineage>
        <taxon>Viruses</taxon>
        <taxon>Duplodnaviria</taxon>
        <taxon>Heunggongvirae</taxon>
        <taxon>Uroviricota</taxon>
        <taxon>Caudoviricetes</taxon>
        <taxon>Autographivirales</taxon>
        <taxon>Autonotataviridae</taxon>
        <taxon>Melnykvirinae</taxon>
        <taxon>Pokrovskaiavirus</taxon>
        <taxon>Pokrovskaiavirus pv8018</taxon>
    </lineage>
</organism>
<dbReference type="KEGG" id="vg:36265073"/>
<evidence type="ECO:0000313" key="2">
    <source>
        <dbReference type="Proteomes" id="UP000002905"/>
    </source>
</evidence>
<dbReference type="RefSeq" id="YP_007236308.2">
    <property type="nucleotide sequence ID" value="NC_019911.2"/>
</dbReference>
<gene>
    <name evidence="1" type="primary">g05</name>
</gene>
<reference evidence="1 2" key="1">
    <citation type="submission" date="2012-06" db="EMBL/GenBank/DDBJ databases">
        <title>Genomic characterization of five bacteriophages specific for Yersinia species.</title>
        <authorList>
            <person name="Skurnik M."/>
            <person name="Nawaz A."/>
            <person name="Happonen L."/>
            <person name="Butcher S."/>
            <person name="Mattinen L."/>
        </authorList>
    </citation>
    <scope>NUCLEOTIDE SEQUENCE [LARGE SCALE GENOMIC DNA]</scope>
</reference>
<keyword evidence="2" id="KW-1185">Reference proteome</keyword>
<proteinExistence type="predicted"/>
<protein>
    <submittedName>
        <fullName evidence="1">Uncharacterized protein</fullName>
    </submittedName>
</protein>